<gene>
    <name evidence="1" type="ORF">CYNAS_LOCUS5097</name>
</gene>
<evidence type="ECO:0000313" key="2">
    <source>
        <dbReference type="Proteomes" id="UP001176961"/>
    </source>
</evidence>
<dbReference type="AlphaFoldDB" id="A0AA36DST6"/>
<dbReference type="Proteomes" id="UP001176961">
    <property type="component" value="Unassembled WGS sequence"/>
</dbReference>
<evidence type="ECO:0000313" key="1">
    <source>
        <dbReference type="EMBL" id="CAJ0593114.1"/>
    </source>
</evidence>
<reference evidence="1" key="1">
    <citation type="submission" date="2023-07" db="EMBL/GenBank/DDBJ databases">
        <authorList>
            <consortium name="CYATHOMIX"/>
        </authorList>
    </citation>
    <scope>NUCLEOTIDE SEQUENCE</scope>
    <source>
        <strain evidence="1">N/A</strain>
    </source>
</reference>
<name>A0AA36DST6_CYLNA</name>
<keyword evidence="2" id="KW-1185">Reference proteome</keyword>
<dbReference type="EMBL" id="CATQJL010000112">
    <property type="protein sequence ID" value="CAJ0593114.1"/>
    <property type="molecule type" value="Genomic_DNA"/>
</dbReference>
<proteinExistence type="predicted"/>
<accession>A0AA36DST6</accession>
<sequence length="75" mass="8526">MGWPHQNVDGQDSVKKVVSLRVKCSSVALELIDAHYAKIWELVQIYSNLPAPQNSDLIWIHLIHSVSTNHLCQYS</sequence>
<comment type="caution">
    <text evidence="1">The sequence shown here is derived from an EMBL/GenBank/DDBJ whole genome shotgun (WGS) entry which is preliminary data.</text>
</comment>
<protein>
    <submittedName>
        <fullName evidence="1">Uncharacterized protein</fullName>
    </submittedName>
</protein>
<organism evidence="1 2">
    <name type="scientific">Cylicocyclus nassatus</name>
    <name type="common">Nematode worm</name>
    <dbReference type="NCBI Taxonomy" id="53992"/>
    <lineage>
        <taxon>Eukaryota</taxon>
        <taxon>Metazoa</taxon>
        <taxon>Ecdysozoa</taxon>
        <taxon>Nematoda</taxon>
        <taxon>Chromadorea</taxon>
        <taxon>Rhabditida</taxon>
        <taxon>Rhabditina</taxon>
        <taxon>Rhabditomorpha</taxon>
        <taxon>Strongyloidea</taxon>
        <taxon>Strongylidae</taxon>
        <taxon>Cylicocyclus</taxon>
    </lineage>
</organism>